<feature type="domain" description="Plastocyanin-like" evidence="15">
    <location>
        <begin position="162"/>
        <end position="304"/>
    </location>
</feature>
<dbReference type="CDD" id="cd13856">
    <property type="entry name" value="CuRO_1_Tv-LCC_like"/>
    <property type="match status" value="1"/>
</dbReference>
<reference evidence="18" key="1">
    <citation type="submission" date="2013-01" db="EMBL/GenBank/DDBJ databases">
        <title>Heterologous expression and characterization of a novel laccase gene from basidiomycete Cerrena sp. HYB07 in Pichia pastoris.</title>
        <authorList>
            <person name="Yang J."/>
            <person name="Ruan Q."/>
            <person name="Ye X."/>
            <person name="Lin J."/>
        </authorList>
    </citation>
    <scope>NUCLEOTIDE SEQUENCE</scope>
    <source>
        <strain evidence="18">HYB07</strain>
    </source>
</reference>
<proteinExistence type="evidence at transcript level"/>
<evidence type="ECO:0000259" key="17">
    <source>
        <dbReference type="Pfam" id="PF07732"/>
    </source>
</evidence>
<dbReference type="FunFam" id="2.60.40.420:FF:000125">
    <property type="entry name" value="Laccase 2"/>
    <property type="match status" value="1"/>
</dbReference>
<protein>
    <recommendedName>
        <fullName evidence="5">laccase</fullName>
        <ecNumber evidence="5">1.10.3.2</ecNumber>
    </recommendedName>
</protein>
<dbReference type="Pfam" id="PF07732">
    <property type="entry name" value="Cu-oxidase_3"/>
    <property type="match status" value="1"/>
</dbReference>
<keyword evidence="12" id="KW-0325">Glycoprotein</keyword>
<evidence type="ECO:0000256" key="11">
    <source>
        <dbReference type="ARBA" id="ARBA00023157"/>
    </source>
</evidence>
<evidence type="ECO:0000256" key="4">
    <source>
        <dbReference type="ARBA" id="ARBA00010609"/>
    </source>
</evidence>
<dbReference type="PANTHER" id="PTHR11709:SF511">
    <property type="entry name" value="LACCASE"/>
    <property type="match status" value="1"/>
</dbReference>
<evidence type="ECO:0000259" key="15">
    <source>
        <dbReference type="Pfam" id="PF00394"/>
    </source>
</evidence>
<evidence type="ECO:0000259" key="16">
    <source>
        <dbReference type="Pfam" id="PF07731"/>
    </source>
</evidence>
<dbReference type="InterPro" id="IPR045087">
    <property type="entry name" value="Cu-oxidase_fam"/>
</dbReference>
<feature type="domain" description="Plastocyanin-like" evidence="17">
    <location>
        <begin position="33"/>
        <end position="150"/>
    </location>
</feature>
<evidence type="ECO:0000256" key="5">
    <source>
        <dbReference type="ARBA" id="ARBA00012297"/>
    </source>
</evidence>
<dbReference type="FunFam" id="2.60.40.420:FF:000045">
    <property type="entry name" value="Laccase 2"/>
    <property type="match status" value="1"/>
</dbReference>
<feature type="domain" description="Plastocyanin-like" evidence="16">
    <location>
        <begin position="365"/>
        <end position="488"/>
    </location>
</feature>
<dbReference type="Gene3D" id="2.60.40.420">
    <property type="entry name" value="Cupredoxins - blue copper proteins"/>
    <property type="match status" value="3"/>
</dbReference>
<dbReference type="GO" id="GO:0005576">
    <property type="term" value="C:extracellular region"/>
    <property type="evidence" value="ECO:0007669"/>
    <property type="project" value="UniProtKB-SubCell"/>
</dbReference>
<dbReference type="InterPro" id="IPR008972">
    <property type="entry name" value="Cupredoxin"/>
</dbReference>
<evidence type="ECO:0000256" key="14">
    <source>
        <dbReference type="SAM" id="SignalP"/>
    </source>
</evidence>
<dbReference type="SMR" id="R4JRR8"/>
<evidence type="ECO:0000256" key="10">
    <source>
        <dbReference type="ARBA" id="ARBA00023008"/>
    </source>
</evidence>
<evidence type="ECO:0000256" key="1">
    <source>
        <dbReference type="ARBA" id="ARBA00000349"/>
    </source>
</evidence>
<accession>R4JRR8</accession>
<dbReference type="InterPro" id="IPR033138">
    <property type="entry name" value="Cu_oxidase_CS"/>
</dbReference>
<keyword evidence="11" id="KW-1015">Disulfide bond</keyword>
<dbReference type="GO" id="GO:0046274">
    <property type="term" value="P:lignin catabolic process"/>
    <property type="evidence" value="ECO:0007669"/>
    <property type="project" value="UniProtKB-KW"/>
</dbReference>
<dbReference type="AlphaFoldDB" id="R4JRR8"/>
<dbReference type="GO" id="GO:0005507">
    <property type="term" value="F:copper ion binding"/>
    <property type="evidence" value="ECO:0007669"/>
    <property type="project" value="InterPro"/>
</dbReference>
<keyword evidence="13" id="KW-0439">Lignin degradation</keyword>
<dbReference type="GO" id="GO:0052716">
    <property type="term" value="F:hydroquinone:oxygen oxidoreductase activity"/>
    <property type="evidence" value="ECO:0007669"/>
    <property type="project" value="UniProtKB-EC"/>
</dbReference>
<dbReference type="PROSITE" id="PS00079">
    <property type="entry name" value="MULTICOPPER_OXIDASE1"/>
    <property type="match status" value="1"/>
</dbReference>
<evidence type="ECO:0000256" key="7">
    <source>
        <dbReference type="ARBA" id="ARBA00022723"/>
    </source>
</evidence>
<evidence type="ECO:0000256" key="2">
    <source>
        <dbReference type="ARBA" id="ARBA00001935"/>
    </source>
</evidence>
<keyword evidence="6" id="KW-0964">Secreted</keyword>
<dbReference type="InterPro" id="IPR011706">
    <property type="entry name" value="Cu-oxidase_C"/>
</dbReference>
<evidence type="ECO:0000256" key="3">
    <source>
        <dbReference type="ARBA" id="ARBA00004613"/>
    </source>
</evidence>
<keyword evidence="7" id="KW-0479">Metal-binding</keyword>
<dbReference type="EMBL" id="KC540913">
    <property type="protein sequence ID" value="AGK89726.1"/>
    <property type="molecule type" value="mRNA"/>
</dbReference>
<evidence type="ECO:0000256" key="6">
    <source>
        <dbReference type="ARBA" id="ARBA00022525"/>
    </source>
</evidence>
<dbReference type="FunFam" id="2.60.40.420:FF:000112">
    <property type="entry name" value="Laccase B"/>
    <property type="match status" value="1"/>
</dbReference>
<keyword evidence="14" id="KW-0732">Signal</keyword>
<keyword evidence="10" id="KW-0186">Copper</keyword>
<dbReference type="GO" id="GO:0016682">
    <property type="term" value="F:oxidoreductase activity, acting on diphenols and related substances as donors, oxygen as acceptor"/>
    <property type="evidence" value="ECO:0000314"/>
    <property type="project" value="CACAO"/>
</dbReference>
<evidence type="ECO:0000256" key="13">
    <source>
        <dbReference type="ARBA" id="ARBA00023185"/>
    </source>
</evidence>
<dbReference type="InterPro" id="IPR011707">
    <property type="entry name" value="Cu-oxidase-like_N"/>
</dbReference>
<dbReference type="SUPFAM" id="SSF49503">
    <property type="entry name" value="Cupredoxins"/>
    <property type="match status" value="3"/>
</dbReference>
<comment type="cofactor">
    <cofactor evidence="2">
        <name>Cu cation</name>
        <dbReference type="ChEBI" id="CHEBI:23378"/>
    </cofactor>
</comment>
<dbReference type="CDD" id="cd13903">
    <property type="entry name" value="CuRO_3_Tv-LCC_like"/>
    <property type="match status" value="1"/>
</dbReference>
<dbReference type="EC" id="1.10.3.2" evidence="5"/>
<dbReference type="InterPro" id="IPR001117">
    <property type="entry name" value="Cu-oxidase_2nd"/>
</dbReference>
<feature type="chain" id="PRO_5004374341" description="laccase" evidence="14">
    <location>
        <begin position="21"/>
        <end position="517"/>
    </location>
</feature>
<name>R4JRR8_9APHY</name>
<evidence type="ECO:0000313" key="18">
    <source>
        <dbReference type="EMBL" id="AGK89726.1"/>
    </source>
</evidence>
<evidence type="ECO:0000256" key="8">
    <source>
        <dbReference type="ARBA" id="ARBA00022737"/>
    </source>
</evidence>
<sequence>MKRHASVGFVTLGLALGVLGAIGPVTDLPIVNKDIAPDGFTRAAVLAGGTFPGPLITGQKGDEFKINVVNQLTDADMLKSTSIHWHGFFQKGTNWADGPASVNQCPVATNHSFLYQFSSQGQPGTFWYHSHLSTQYCDGLRGAFVVYDPEDPHKLLYDVDDESTVITLADWYHTLARKLKGPPVPDTTLINGLGRDKLGDLDASLAVITVQAGKRYRFRLVSISCDPNYVFAIDGHDMTIIEVDSVSSQPHTVDSIQIFAGQRYSFVLNANQPVNNYWIRANPNAGMKGFDGGINSAILRYEGAPVAEPTTVEKTSTKPLNEVDLHPLVPMPVPGKPFPGGADVTHNLEFGFANGHFTINNATFVPPNVPVLLQILSGAQNAQDLLPSGSVIELPLNKDIELTLAATRKAVGGPHPFHLHGHNFHVIRSAGQTQPNYIDPIVRDVVNIGAPPDNVTIRFRTDNPGPWFLHCHIDWHLEIGFAMVFAEGLGQTAVANPVPESWNNLCKIYDALDPGDQ</sequence>
<dbReference type="Pfam" id="PF00394">
    <property type="entry name" value="Cu-oxidase"/>
    <property type="match status" value="1"/>
</dbReference>
<keyword evidence="8" id="KW-0677">Repeat</keyword>
<feature type="signal peptide" evidence="14">
    <location>
        <begin position="1"/>
        <end position="20"/>
    </location>
</feature>
<keyword evidence="9 18" id="KW-0560">Oxidoreductase</keyword>
<comment type="subcellular location">
    <subcellularLocation>
        <location evidence="3">Secreted</location>
    </subcellularLocation>
</comment>
<organism evidence="18">
    <name type="scientific">Cerrena sp. HYB07</name>
    <dbReference type="NCBI Taxonomy" id="1329779"/>
    <lineage>
        <taxon>Eukaryota</taxon>
        <taxon>Fungi</taxon>
        <taxon>Dikarya</taxon>
        <taxon>Basidiomycota</taxon>
        <taxon>Agaricomycotina</taxon>
        <taxon>Agaricomycetes</taxon>
        <taxon>Polyporales</taxon>
        <taxon>Cerrenaceae</taxon>
        <taxon>Cerrena</taxon>
    </lineage>
</organism>
<dbReference type="PANTHER" id="PTHR11709">
    <property type="entry name" value="MULTI-COPPER OXIDASE"/>
    <property type="match status" value="1"/>
</dbReference>
<comment type="similarity">
    <text evidence="4">Belongs to the multicopper oxidase family.</text>
</comment>
<dbReference type="Pfam" id="PF07731">
    <property type="entry name" value="Cu-oxidase_2"/>
    <property type="match status" value="1"/>
</dbReference>
<evidence type="ECO:0000256" key="9">
    <source>
        <dbReference type="ARBA" id="ARBA00023002"/>
    </source>
</evidence>
<evidence type="ECO:0000256" key="12">
    <source>
        <dbReference type="ARBA" id="ARBA00023180"/>
    </source>
</evidence>
<comment type="catalytic activity">
    <reaction evidence="1">
        <text>4 hydroquinone + O2 = 4 benzosemiquinone + 2 H2O</text>
        <dbReference type="Rhea" id="RHEA:11276"/>
        <dbReference type="ChEBI" id="CHEBI:15377"/>
        <dbReference type="ChEBI" id="CHEBI:15379"/>
        <dbReference type="ChEBI" id="CHEBI:17594"/>
        <dbReference type="ChEBI" id="CHEBI:17977"/>
        <dbReference type="EC" id="1.10.3.2"/>
    </reaction>
</comment>